<keyword evidence="2" id="KW-1133">Transmembrane helix</keyword>
<keyword evidence="3" id="KW-0808">Transferase</keyword>
<evidence type="ECO:0000256" key="2">
    <source>
        <dbReference type="SAM" id="Phobius"/>
    </source>
</evidence>
<keyword evidence="2" id="KW-0812">Transmembrane</keyword>
<dbReference type="OrthoDB" id="7204915at2"/>
<protein>
    <submittedName>
        <fullName evidence="3">GNAT family acetyltransferase</fullName>
    </submittedName>
</protein>
<reference evidence="3 4" key="2">
    <citation type="submission" date="2019-09" db="EMBL/GenBank/DDBJ databases">
        <authorList>
            <person name="Jin C."/>
        </authorList>
    </citation>
    <scope>NUCLEOTIDE SEQUENCE [LARGE SCALE GENOMIC DNA]</scope>
    <source>
        <strain evidence="3 4">BN140002</strain>
    </source>
</reference>
<feature type="transmembrane region" description="Helical" evidence="2">
    <location>
        <begin position="16"/>
        <end position="36"/>
    </location>
</feature>
<proteinExistence type="predicted"/>
<sequence length="178" mass="19170">MGSPARQGPSVQRVSSLVFAVASISLALLSLALIGLGAHDMIKAFTLPDGKMKDAVLSAVGYVIIAIAVFDVAKFLIEEEVFNGRERRIASEARRSLTKFISTIAIAIFLEALVIVFRVSAEHVEQIVYPTMLLVAGTFLILGLGIFQRLSASVEHEVGEQDREDENGLPPQGVPPAR</sequence>
<dbReference type="EMBL" id="VUOA01000065">
    <property type="protein sequence ID" value="KAA2232147.1"/>
    <property type="molecule type" value="Genomic_DNA"/>
</dbReference>
<evidence type="ECO:0000313" key="3">
    <source>
        <dbReference type="EMBL" id="KAA2232147.1"/>
    </source>
</evidence>
<dbReference type="AlphaFoldDB" id="A0A5B2V1Y9"/>
<feature type="transmembrane region" description="Helical" evidence="2">
    <location>
        <begin position="97"/>
        <end position="121"/>
    </location>
</feature>
<reference evidence="3 4" key="1">
    <citation type="submission" date="2019-09" db="EMBL/GenBank/DDBJ databases">
        <title>Salinarimonas rosea gen. nov., sp. nov., a new member of the a-2 subgroup of the Proteobacteria.</title>
        <authorList>
            <person name="Liu J."/>
        </authorList>
    </citation>
    <scope>NUCLEOTIDE SEQUENCE [LARGE SCALE GENOMIC DNA]</scope>
    <source>
        <strain evidence="3 4">BN140002</strain>
    </source>
</reference>
<feature type="transmembrane region" description="Helical" evidence="2">
    <location>
        <begin position="127"/>
        <end position="147"/>
    </location>
</feature>
<organism evidence="3 4">
    <name type="scientific">Salinarimonas soli</name>
    <dbReference type="NCBI Taxonomy" id="1638099"/>
    <lineage>
        <taxon>Bacteria</taxon>
        <taxon>Pseudomonadati</taxon>
        <taxon>Pseudomonadota</taxon>
        <taxon>Alphaproteobacteria</taxon>
        <taxon>Hyphomicrobiales</taxon>
        <taxon>Salinarimonadaceae</taxon>
        <taxon>Salinarimonas</taxon>
    </lineage>
</organism>
<evidence type="ECO:0000313" key="4">
    <source>
        <dbReference type="Proteomes" id="UP000323142"/>
    </source>
</evidence>
<feature type="transmembrane region" description="Helical" evidence="2">
    <location>
        <begin position="56"/>
        <end position="77"/>
    </location>
</feature>
<name>A0A5B2V1Y9_9HYPH</name>
<comment type="caution">
    <text evidence="3">The sequence shown here is derived from an EMBL/GenBank/DDBJ whole genome shotgun (WGS) entry which is preliminary data.</text>
</comment>
<keyword evidence="4" id="KW-1185">Reference proteome</keyword>
<gene>
    <name evidence="3" type="ORF">F0L46_25110</name>
</gene>
<accession>A0A5B2V1Y9</accession>
<keyword evidence="2" id="KW-0472">Membrane</keyword>
<evidence type="ECO:0000256" key="1">
    <source>
        <dbReference type="SAM" id="MobiDB-lite"/>
    </source>
</evidence>
<feature type="region of interest" description="Disordered" evidence="1">
    <location>
        <begin position="158"/>
        <end position="178"/>
    </location>
</feature>
<dbReference type="GO" id="GO:0016740">
    <property type="term" value="F:transferase activity"/>
    <property type="evidence" value="ECO:0007669"/>
    <property type="project" value="UniProtKB-KW"/>
</dbReference>
<dbReference type="Proteomes" id="UP000323142">
    <property type="component" value="Unassembled WGS sequence"/>
</dbReference>